<evidence type="ECO:0000313" key="1">
    <source>
        <dbReference type="EMBL" id="CAP50505.1"/>
    </source>
</evidence>
<reference evidence="1 2" key="1">
    <citation type="journal article" date="2008" name="J. Biotechnol.">
        <title>The genome of Xanthomonas campestris pv. campestris B100 and its use for the reconstruction of metabolic pathways involved in xanthan biosynthesis.</title>
        <authorList>
            <person name="Vorholter F.J."/>
            <person name="Schneiker S."/>
            <person name="Goesmann A."/>
            <person name="Krause L."/>
            <person name="Bekel T."/>
            <person name="Kaiser O."/>
            <person name="Linke B."/>
            <person name="Patschkowski T."/>
            <person name="Ruckert C."/>
            <person name="Schmid J."/>
            <person name="Sidhu V.K."/>
            <person name="Sieber V."/>
            <person name="Tauch A."/>
            <person name="Watt S.A."/>
            <person name="Weisshaar B."/>
            <person name="Becker A."/>
            <person name="Niehaus K."/>
            <person name="Puhler A."/>
        </authorList>
    </citation>
    <scope>NUCLEOTIDE SEQUENCE [LARGE SCALE GENOMIC DNA]</scope>
    <source>
        <strain evidence="1 2">B100</strain>
    </source>
</reference>
<proteinExistence type="predicted"/>
<dbReference type="EMBL" id="AM920689">
    <property type="protein sequence ID" value="CAP50505.1"/>
    <property type="molecule type" value="Genomic_DNA"/>
</dbReference>
<protein>
    <submittedName>
        <fullName evidence="1">Uncharacterized protein</fullName>
    </submittedName>
</protein>
<name>B0RPX0_XANCB</name>
<dbReference type="KEGG" id="xca:xcc-b100_1157"/>
<gene>
    <name evidence="1" type="ORF">XCCB100_1157</name>
</gene>
<dbReference type="AlphaFoldDB" id="B0RPX0"/>
<dbReference type="Proteomes" id="UP000001188">
    <property type="component" value="Chromosome"/>
</dbReference>
<sequence>MGSDARLRRFAANAGDAEGIEYHVSEATFSTFLERRDDSTP</sequence>
<organism evidence="1 2">
    <name type="scientific">Xanthomonas campestris pv. campestris (strain B100)</name>
    <dbReference type="NCBI Taxonomy" id="509169"/>
    <lineage>
        <taxon>Bacteria</taxon>
        <taxon>Pseudomonadati</taxon>
        <taxon>Pseudomonadota</taxon>
        <taxon>Gammaproteobacteria</taxon>
        <taxon>Lysobacterales</taxon>
        <taxon>Lysobacteraceae</taxon>
        <taxon>Xanthomonas</taxon>
    </lineage>
</organism>
<dbReference type="HOGENOM" id="CLU_3278750_0_0_6"/>
<accession>B0RPX0</accession>
<evidence type="ECO:0000313" key="2">
    <source>
        <dbReference type="Proteomes" id="UP000001188"/>
    </source>
</evidence>